<proteinExistence type="predicted"/>
<comment type="caution">
    <text evidence="1">The sequence shown here is derived from an EMBL/GenBank/DDBJ whole genome shotgun (WGS) entry which is preliminary data.</text>
</comment>
<evidence type="ECO:0000313" key="2">
    <source>
        <dbReference type="Proteomes" id="UP001162162"/>
    </source>
</evidence>
<dbReference type="EMBL" id="JAPWTK010000125">
    <property type="protein sequence ID" value="KAJ8949032.1"/>
    <property type="molecule type" value="Genomic_DNA"/>
</dbReference>
<dbReference type="Proteomes" id="UP001162162">
    <property type="component" value="Unassembled WGS sequence"/>
</dbReference>
<protein>
    <submittedName>
        <fullName evidence="1">Uncharacterized protein</fullName>
    </submittedName>
</protein>
<organism evidence="1 2">
    <name type="scientific">Aromia moschata</name>
    <dbReference type="NCBI Taxonomy" id="1265417"/>
    <lineage>
        <taxon>Eukaryota</taxon>
        <taxon>Metazoa</taxon>
        <taxon>Ecdysozoa</taxon>
        <taxon>Arthropoda</taxon>
        <taxon>Hexapoda</taxon>
        <taxon>Insecta</taxon>
        <taxon>Pterygota</taxon>
        <taxon>Neoptera</taxon>
        <taxon>Endopterygota</taxon>
        <taxon>Coleoptera</taxon>
        <taxon>Polyphaga</taxon>
        <taxon>Cucujiformia</taxon>
        <taxon>Chrysomeloidea</taxon>
        <taxon>Cerambycidae</taxon>
        <taxon>Cerambycinae</taxon>
        <taxon>Callichromatini</taxon>
        <taxon>Aromia</taxon>
    </lineage>
</organism>
<name>A0AAV8YC39_9CUCU</name>
<evidence type="ECO:0000313" key="1">
    <source>
        <dbReference type="EMBL" id="KAJ8949032.1"/>
    </source>
</evidence>
<reference evidence="1" key="1">
    <citation type="journal article" date="2023" name="Insect Mol. Biol.">
        <title>Genome sequencing provides insights into the evolution of gene families encoding plant cell wall-degrading enzymes in longhorned beetles.</title>
        <authorList>
            <person name="Shin N.R."/>
            <person name="Okamura Y."/>
            <person name="Kirsch R."/>
            <person name="Pauchet Y."/>
        </authorList>
    </citation>
    <scope>NUCLEOTIDE SEQUENCE</scope>
    <source>
        <strain evidence="1">AMC_N1</strain>
    </source>
</reference>
<dbReference type="AlphaFoldDB" id="A0AAV8YC39"/>
<sequence>MMGINLLDMKFSVLSMHGSICNKKFYILRIFITIPCTYTEVMQCATSPCAVKKAFPWIRKMQLDIGEIITSVTCLSIRWITY</sequence>
<keyword evidence="2" id="KW-1185">Reference proteome</keyword>
<gene>
    <name evidence="1" type="ORF">NQ318_005206</name>
</gene>
<accession>A0AAV8YC39</accession>